<organism evidence="10 11">
    <name type="scientific">Streptomyces lividans TK24</name>
    <dbReference type="NCBI Taxonomy" id="457428"/>
    <lineage>
        <taxon>Bacteria</taxon>
        <taxon>Bacillati</taxon>
        <taxon>Actinomycetota</taxon>
        <taxon>Actinomycetes</taxon>
        <taxon>Kitasatosporales</taxon>
        <taxon>Streptomycetaceae</taxon>
        <taxon>Streptomyces</taxon>
    </lineage>
</organism>
<name>A0ABN4DR92_STRLI</name>
<feature type="domain" description="Major facilitator superfamily (MFS) profile" evidence="9">
    <location>
        <begin position="25"/>
        <end position="451"/>
    </location>
</feature>
<dbReference type="PANTHER" id="PTHR43045">
    <property type="entry name" value="SHIKIMATE TRANSPORTER"/>
    <property type="match status" value="1"/>
</dbReference>
<dbReference type="EMBL" id="CP009124">
    <property type="protein sequence ID" value="AIJ13227.1"/>
    <property type="molecule type" value="Genomic_DNA"/>
</dbReference>
<proteinExistence type="predicted"/>
<evidence type="ECO:0000256" key="4">
    <source>
        <dbReference type="ARBA" id="ARBA00022692"/>
    </source>
</evidence>
<feature type="region of interest" description="Disordered" evidence="7">
    <location>
        <begin position="456"/>
        <end position="477"/>
    </location>
</feature>
<feature type="transmembrane region" description="Helical" evidence="8">
    <location>
        <begin position="334"/>
        <end position="353"/>
    </location>
</feature>
<evidence type="ECO:0000313" key="11">
    <source>
        <dbReference type="Proteomes" id="UP000028682"/>
    </source>
</evidence>
<dbReference type="InterPro" id="IPR036259">
    <property type="entry name" value="MFS_trans_sf"/>
</dbReference>
<evidence type="ECO:0000256" key="6">
    <source>
        <dbReference type="ARBA" id="ARBA00023136"/>
    </source>
</evidence>
<feature type="transmembrane region" description="Helical" evidence="8">
    <location>
        <begin position="425"/>
        <end position="446"/>
    </location>
</feature>
<dbReference type="Pfam" id="PF07690">
    <property type="entry name" value="MFS_1"/>
    <property type="match status" value="1"/>
</dbReference>
<dbReference type="InterPro" id="IPR005829">
    <property type="entry name" value="Sugar_transporter_CS"/>
</dbReference>
<keyword evidence="5 8" id="KW-1133">Transmembrane helix</keyword>
<evidence type="ECO:0000256" key="8">
    <source>
        <dbReference type="SAM" id="Phobius"/>
    </source>
</evidence>
<dbReference type="PROSITE" id="PS00216">
    <property type="entry name" value="SUGAR_TRANSPORT_1"/>
    <property type="match status" value="1"/>
</dbReference>
<dbReference type="InterPro" id="IPR011701">
    <property type="entry name" value="MFS"/>
</dbReference>
<keyword evidence="2" id="KW-0813">Transport</keyword>
<dbReference type="PANTHER" id="PTHR43045:SF2">
    <property type="entry name" value="INNER MEMBRANE METABOLITE TRANSPORT PROTEIN YHJE"/>
    <property type="match status" value="1"/>
</dbReference>
<dbReference type="Proteomes" id="UP000028682">
    <property type="component" value="Chromosome"/>
</dbReference>
<keyword evidence="6 8" id="KW-0472">Membrane</keyword>
<evidence type="ECO:0000256" key="1">
    <source>
        <dbReference type="ARBA" id="ARBA00004651"/>
    </source>
</evidence>
<dbReference type="CDD" id="cd17369">
    <property type="entry name" value="MFS_ShiA_like"/>
    <property type="match status" value="1"/>
</dbReference>
<feature type="transmembrane region" description="Helical" evidence="8">
    <location>
        <begin position="359"/>
        <end position="377"/>
    </location>
</feature>
<evidence type="ECO:0000256" key="2">
    <source>
        <dbReference type="ARBA" id="ARBA00022448"/>
    </source>
</evidence>
<protein>
    <submittedName>
        <fullName evidence="10">Metabolite transport protein</fullName>
    </submittedName>
</protein>
<reference evidence="11" key="1">
    <citation type="submission" date="2014-08" db="EMBL/GenBank/DDBJ databases">
        <title>Complete genome sequence of Streptomyces lividans TK24.</title>
        <authorList>
            <consortium name="StrepSynth"/>
            <person name="Ruckert C."/>
            <person name="Fridjonson O.H."/>
            <person name="Lambert C."/>
            <person name="van Wezel G.P."/>
            <person name="Bernaerts K."/>
            <person name="Anne J."/>
            <person name="Economou A."/>
            <person name="Kalinowski J."/>
        </authorList>
    </citation>
    <scope>NUCLEOTIDE SEQUENCE [LARGE SCALE GENOMIC DNA]</scope>
    <source>
        <strain evidence="11">TK24</strain>
    </source>
</reference>
<dbReference type="PROSITE" id="PS50850">
    <property type="entry name" value="MFS"/>
    <property type="match status" value="1"/>
</dbReference>
<sequence length="477" mass="50794">MKDLAMPAPASVPAPQTPVNPRSRVLVASLMGTTIEFYDFYIYATAAVLVFPKLFFPSSDPTTALLSSFAVFGAAMVARPIGAVFFGHLGDRLGRKKTLVVSLLTMGIATFLIGALPTYAQAGWVATALLVLMRLAQGFALGGEWSGAALVATENAPRGKRALWGTFPQLGAPLGFIIGNGLFLIIGALLPSESGADPTQPSEAFANWGWRIPFLFSAVMVAIGLWVRSRLVESTVFTRTREAGKVRKLPLATVVQGHWKQLVLGTFIMLATYVLFYLMTTFSLSYGRAAKDADVPGLGYSYTTFVLMMIFGVLFFAVFTLVSGPLADRYGRRATLVWITVAIVVFGLLWVPLIDMGTLGMVLWLVLGFTLMGMTFGPMGALLPELFPTSVRYTGSGISYNVSSILGAAVAPFIAVALWEAGDGSPWLVGVYLSAMAVLTLAALLLSKETKDVSLEEHGSAPAGEDPRTAAATSSVS</sequence>
<feature type="transmembrane region" description="Helical" evidence="8">
    <location>
        <begin position="262"/>
        <end position="280"/>
    </location>
</feature>
<feature type="transmembrane region" description="Helical" evidence="8">
    <location>
        <begin position="64"/>
        <end position="86"/>
    </location>
</feature>
<dbReference type="Gene3D" id="1.20.1250.20">
    <property type="entry name" value="MFS general substrate transporter like domains"/>
    <property type="match status" value="1"/>
</dbReference>
<accession>A0ABN4DR92</accession>
<evidence type="ECO:0000256" key="7">
    <source>
        <dbReference type="SAM" id="MobiDB-lite"/>
    </source>
</evidence>
<feature type="transmembrane region" description="Helical" evidence="8">
    <location>
        <begin position="300"/>
        <end position="322"/>
    </location>
</feature>
<evidence type="ECO:0000256" key="3">
    <source>
        <dbReference type="ARBA" id="ARBA00022475"/>
    </source>
</evidence>
<gene>
    <name evidence="10" type="ORF">SLIV_11165</name>
</gene>
<evidence type="ECO:0000313" key="10">
    <source>
        <dbReference type="EMBL" id="AIJ13227.1"/>
    </source>
</evidence>
<dbReference type="SUPFAM" id="SSF103473">
    <property type="entry name" value="MFS general substrate transporter"/>
    <property type="match status" value="1"/>
</dbReference>
<feature type="transmembrane region" description="Helical" evidence="8">
    <location>
        <begin position="398"/>
        <end position="419"/>
    </location>
</feature>
<feature type="transmembrane region" description="Helical" evidence="8">
    <location>
        <begin position="162"/>
        <end position="190"/>
    </location>
</feature>
<comment type="subcellular location">
    <subcellularLocation>
        <location evidence="1">Cell membrane</location>
        <topology evidence="1">Multi-pass membrane protein</topology>
    </subcellularLocation>
</comment>
<feature type="transmembrane region" description="Helical" evidence="8">
    <location>
        <begin position="210"/>
        <end position="227"/>
    </location>
</feature>
<keyword evidence="4 8" id="KW-0812">Transmembrane</keyword>
<dbReference type="InterPro" id="IPR020846">
    <property type="entry name" value="MFS_dom"/>
</dbReference>
<feature type="transmembrane region" description="Helical" evidence="8">
    <location>
        <begin position="98"/>
        <end position="116"/>
    </location>
</feature>
<keyword evidence="3" id="KW-1003">Cell membrane</keyword>
<evidence type="ECO:0000256" key="5">
    <source>
        <dbReference type="ARBA" id="ARBA00022989"/>
    </source>
</evidence>
<keyword evidence="11" id="KW-1185">Reference proteome</keyword>
<evidence type="ECO:0000259" key="9">
    <source>
        <dbReference type="PROSITE" id="PS50850"/>
    </source>
</evidence>